<keyword evidence="1" id="KW-0812">Transmembrane</keyword>
<organism evidence="3">
    <name type="scientific">marine sediment metagenome</name>
    <dbReference type="NCBI Taxonomy" id="412755"/>
    <lineage>
        <taxon>unclassified sequences</taxon>
        <taxon>metagenomes</taxon>
        <taxon>ecological metagenomes</taxon>
    </lineage>
</organism>
<reference evidence="3" key="1">
    <citation type="journal article" date="2015" name="Nature">
        <title>Complex archaea that bridge the gap between prokaryotes and eukaryotes.</title>
        <authorList>
            <person name="Spang A."/>
            <person name="Saw J.H."/>
            <person name="Jorgensen S.L."/>
            <person name="Zaremba-Niedzwiedzka K."/>
            <person name="Martijn J."/>
            <person name="Lind A.E."/>
            <person name="van Eijk R."/>
            <person name="Schleper C."/>
            <person name="Guy L."/>
            <person name="Ettema T.J."/>
        </authorList>
    </citation>
    <scope>NUCLEOTIDE SEQUENCE</scope>
</reference>
<dbReference type="Gene3D" id="2.60.40.10">
    <property type="entry name" value="Immunoglobulins"/>
    <property type="match status" value="1"/>
</dbReference>
<dbReference type="InterPro" id="IPR003961">
    <property type="entry name" value="FN3_dom"/>
</dbReference>
<accession>A0A0F9VLR0</accession>
<dbReference type="SUPFAM" id="SSF49265">
    <property type="entry name" value="Fibronectin type III"/>
    <property type="match status" value="1"/>
</dbReference>
<sequence length="1584" mass="168764">MGKVFKAIVIGAIIAVIAVYAYPLLGFSSTPFAGLFHIKNALLAAAIGGGITGGLSALLAPSLDLSTVQMRIRVSVDAQAEMKWVFGTTALSTDLVWAGRHGAGNDFYSYIIAGAGHLIESYQDLYINDEIITFSGDAATGAWADGLWRQTRLGTESQTAFIDIDGDDNFANTLWPATADGLGMAHYRLRFKIDHEKVEGGIPTRITQVAQGGPVYDPRLDSTRGGTGAHRTDDQSTWQWENGGTILGDNWALVVLRYLLGWKINGKLVIGVGIDGDDIDMDQAMAAANVSEATVDGIPRYRVGGLLPVTNDHEAIIKQLEGAINGKVATVGGMYYIWAPNDDLTTFSDILEGDLLRAVGVDFTPSGDLRLLYNTARGRYVDPGPESLYQPRPYPEVEESAAVTEDGGVRFKEHDFSLIQDESIAERVAREIVRRSRFGATWRFAVGPKGLTFQPFDVTILNCQETNNVNVTVRIINMSFSVSGAVVMEVIEEDSSIYNTTAPLGTSVAVNDPGGFDPTAQIAVTGLAAAVTTVTGSAGTSSDGLRVTWDDPGAFVVETQVQFKKTTGTDYIAVPATRVDLQTAIIVPLDPGTAYDIRARHITRAGVVGVFASTTQTTGTDGTDIISPPDYAVSLTYDDLDTTQLAAGQSRYAMLTARATDTSGSQNNFQNTDAILINKADFDGAIQSGFYGTLRVGERIAFVVSNIRWYLFSIDEIMGVVGTGAAQAYKVGVVHIFQQDTDPTVNIPTAAGTAVTFEFQRTQFSDIQEVADPDFDLSTGTVGAFVSGTYWQIGIIAGDARVDWRPGDGEEGSNAIDFFTFSGGGAGDRASLISEPKIKAQAQTWEFIIKYQTTAATASVPLQFITGALGWKNPLDKEPTQPIQSGQVTTTLDESLNVWKLIRIVVPTSGFQQARYWNFSIGYNQGFHDFERTRIDSVFIRAISEEFGTLVGNTYQAGNVPKSTTPADDNLVLQADGTWVANTGGGATELSDLTDVNTSTPTNRHVLVADGVDFESRRLVAADIDFTATNRFLGRDTAGAGDGEEITAGAARTILNVEDNAAADQTAGEIEAIVSHDNLLGFLATEHVDWAVTGAENIHADRLDNVVVDRLIVGGNDKLVAISTSQLEARGNIVGSNPPVDTDSGVNNFVFTNSNDTVAWWTLDAGSGTFGGLTSNVRGQNIRWRATKVAGGLATVFSADPDAGALLAYNGGERLITLDAGIRVSRAATGASVYIEESAAAAVDVTGDGQYWVALDGTPMFTNDLGTDFDLTSGGASAFNDLTDVNLTGAVNNDLLYRSAGDWIDTAGALTWNGSTLKLVDDARIQLGSTQSIQILWSSGGGFGSINTGSGQALKIQVAANDILTFTDNLVELDTLADMLIVDNSELRFGTGNDARIYFNTIDLYIDMVDGVDFRLRGGAALDNMIVALQDGSVTLSYNGTDDLRTQNNAATGQTSGAEVKDHGNNWRDVGFNFLPVFNDNVSDTLEAEHCGQMAFKDASTARTLTLAASGNLDFPIHAMTTVVNAFTSGNYIVTEGASTTLYYLDGATRIDTAGGLTIGPGGVANIWRESATVYYAWGTGIVP</sequence>
<evidence type="ECO:0000313" key="3">
    <source>
        <dbReference type="EMBL" id="KKN66733.1"/>
    </source>
</evidence>
<evidence type="ECO:0000259" key="2">
    <source>
        <dbReference type="PROSITE" id="PS50853"/>
    </source>
</evidence>
<comment type="caution">
    <text evidence="3">The sequence shown here is derived from an EMBL/GenBank/DDBJ whole genome shotgun (WGS) entry which is preliminary data.</text>
</comment>
<name>A0A0F9VLR0_9ZZZZ</name>
<dbReference type="InterPro" id="IPR013783">
    <property type="entry name" value="Ig-like_fold"/>
</dbReference>
<keyword evidence="1" id="KW-1133">Transmembrane helix</keyword>
<proteinExistence type="predicted"/>
<feature type="transmembrane region" description="Helical" evidence="1">
    <location>
        <begin position="6"/>
        <end position="28"/>
    </location>
</feature>
<dbReference type="EMBL" id="LAZR01000492">
    <property type="protein sequence ID" value="KKN66733.1"/>
    <property type="molecule type" value="Genomic_DNA"/>
</dbReference>
<gene>
    <name evidence="3" type="ORF">LCGC14_0468440</name>
</gene>
<evidence type="ECO:0000256" key="1">
    <source>
        <dbReference type="SAM" id="Phobius"/>
    </source>
</evidence>
<dbReference type="PROSITE" id="PS50853">
    <property type="entry name" value="FN3"/>
    <property type="match status" value="1"/>
</dbReference>
<protein>
    <recommendedName>
        <fullName evidence="2">Fibronectin type-III domain-containing protein</fullName>
    </recommendedName>
</protein>
<feature type="domain" description="Fibronectin type-III" evidence="2">
    <location>
        <begin position="530"/>
        <end position="623"/>
    </location>
</feature>
<keyword evidence="1" id="KW-0472">Membrane</keyword>
<feature type="transmembrane region" description="Helical" evidence="1">
    <location>
        <begin position="40"/>
        <end position="63"/>
    </location>
</feature>
<dbReference type="InterPro" id="IPR036116">
    <property type="entry name" value="FN3_sf"/>
</dbReference>